<gene>
    <name evidence="2" type="ORF">ABO01nite_02710</name>
</gene>
<protein>
    <submittedName>
        <fullName evidence="2">Uncharacterized protein</fullName>
    </submittedName>
</protein>
<proteinExistence type="predicted"/>
<evidence type="ECO:0000313" key="2">
    <source>
        <dbReference type="EMBL" id="GEL52264.1"/>
    </source>
</evidence>
<dbReference type="EMBL" id="BJVS01000001">
    <property type="protein sequence ID" value="GEL52264.1"/>
    <property type="molecule type" value="Genomic_DNA"/>
</dbReference>
<dbReference type="KEGG" id="abg:Asbog_02058"/>
<name>A0AAN4R4A0_9PROT</name>
<sequence>MPLSEGVPCRGYVFFIGDEAMPEDPEACCSRPVQGQVMMTDADLSAKRHRGNTYRREGWSGMKTM</sequence>
<evidence type="ECO:0000313" key="3">
    <source>
        <dbReference type="Proteomes" id="UP000321287"/>
    </source>
</evidence>
<dbReference type="AlphaFoldDB" id="A0AAN4R4A0"/>
<reference evidence="2 3" key="1">
    <citation type="submission" date="2019-07" db="EMBL/GenBank/DDBJ databases">
        <title>Whole genome shotgun sequence of Asaia bogorensis NBRC 16594.</title>
        <authorList>
            <person name="Hosoyama A."/>
            <person name="Uohara A."/>
            <person name="Ohji S."/>
            <person name="Ichikawa N."/>
        </authorList>
    </citation>
    <scope>NUCLEOTIDE SEQUENCE [LARGE SCALE GENOMIC DNA]</scope>
    <source>
        <strain evidence="2 3">NBRC 16594</strain>
    </source>
</reference>
<evidence type="ECO:0000256" key="1">
    <source>
        <dbReference type="SAM" id="MobiDB-lite"/>
    </source>
</evidence>
<comment type="caution">
    <text evidence="2">The sequence shown here is derived from an EMBL/GenBank/DDBJ whole genome shotgun (WGS) entry which is preliminary data.</text>
</comment>
<accession>A0AAN4R4A0</accession>
<feature type="region of interest" description="Disordered" evidence="1">
    <location>
        <begin position="40"/>
        <end position="65"/>
    </location>
</feature>
<keyword evidence="3" id="KW-1185">Reference proteome</keyword>
<dbReference type="Proteomes" id="UP000321287">
    <property type="component" value="Unassembled WGS sequence"/>
</dbReference>
<organism evidence="2 3">
    <name type="scientific">Asaia bogorensis NBRC 16594</name>
    <dbReference type="NCBI Taxonomy" id="1231624"/>
    <lineage>
        <taxon>Bacteria</taxon>
        <taxon>Pseudomonadati</taxon>
        <taxon>Pseudomonadota</taxon>
        <taxon>Alphaproteobacteria</taxon>
        <taxon>Acetobacterales</taxon>
        <taxon>Acetobacteraceae</taxon>
        <taxon>Asaia</taxon>
    </lineage>
</organism>